<evidence type="ECO:0000259" key="1">
    <source>
        <dbReference type="Pfam" id="PF24740"/>
    </source>
</evidence>
<feature type="domain" description="DUF7691" evidence="1">
    <location>
        <begin position="1"/>
        <end position="213"/>
    </location>
</feature>
<dbReference type="AlphaFoldDB" id="A0A4D4KRL8"/>
<dbReference type="RefSeq" id="WP_137975734.1">
    <property type="nucleotide sequence ID" value="NZ_BAAASO010000122.1"/>
</dbReference>
<evidence type="ECO:0000313" key="2">
    <source>
        <dbReference type="EMBL" id="GDY49546.1"/>
    </source>
</evidence>
<sequence length="216" mass="24080">MSHIITMTTADQNDIVSYLRGDELDANQQRMLDDHIRKDAHSDQLSLERQGIDLGLTIPEALDHLLARHANADGEHVGIAYYKALQHIIDWSGSDPIDFGVYSKPSTFFGRMSDELGRLGVPADLLPIDFLFAGPPEEIPFHVPTPVDGYPAIGRLPLAKAEPLADAYTAALDRVDNAFTYETKKIIDTMRVEHDEWQSALQHGHTMDTLFFSIQG</sequence>
<organism evidence="2 3">
    <name type="scientific">Streptomyces violaceusniger</name>
    <dbReference type="NCBI Taxonomy" id="68280"/>
    <lineage>
        <taxon>Bacteria</taxon>
        <taxon>Bacillati</taxon>
        <taxon>Actinomycetota</taxon>
        <taxon>Actinomycetes</taxon>
        <taxon>Kitasatosporales</taxon>
        <taxon>Streptomycetaceae</taxon>
        <taxon>Streptomyces</taxon>
        <taxon>Streptomyces violaceusniger group</taxon>
    </lineage>
</organism>
<keyword evidence="3" id="KW-1185">Reference proteome</keyword>
<proteinExistence type="predicted"/>
<protein>
    <recommendedName>
        <fullName evidence="1">DUF7691 domain-containing protein</fullName>
    </recommendedName>
</protein>
<evidence type="ECO:0000313" key="3">
    <source>
        <dbReference type="Proteomes" id="UP000301309"/>
    </source>
</evidence>
<dbReference type="EMBL" id="BJHW01000001">
    <property type="protein sequence ID" value="GDY49546.1"/>
    <property type="molecule type" value="Genomic_DNA"/>
</dbReference>
<gene>
    <name evidence="2" type="ORF">SVIO_001690</name>
</gene>
<accession>A0A4D4KRL8</accession>
<comment type="caution">
    <text evidence="2">The sequence shown here is derived from an EMBL/GenBank/DDBJ whole genome shotgun (WGS) entry which is preliminary data.</text>
</comment>
<dbReference type="Pfam" id="PF24740">
    <property type="entry name" value="DUF7691"/>
    <property type="match status" value="1"/>
</dbReference>
<dbReference type="OrthoDB" id="4142227at2"/>
<dbReference type="Proteomes" id="UP000301309">
    <property type="component" value="Unassembled WGS sequence"/>
</dbReference>
<name>A0A4D4KRL8_STRVO</name>
<dbReference type="InterPro" id="IPR056108">
    <property type="entry name" value="DUF7691"/>
</dbReference>
<reference evidence="2 3" key="1">
    <citation type="journal article" date="2020" name="Int. J. Syst. Evol. Microbiol.">
        <title>Reclassification of Streptomyces castelarensis and Streptomyces sporoclivatus as later heterotypic synonyms of Streptomyces antimycoticus.</title>
        <authorList>
            <person name="Komaki H."/>
            <person name="Tamura T."/>
        </authorList>
    </citation>
    <scope>NUCLEOTIDE SEQUENCE [LARGE SCALE GENOMIC DNA]</scope>
    <source>
        <strain evidence="2 3">NBRC 13459</strain>
    </source>
</reference>